<evidence type="ECO:0000256" key="3">
    <source>
        <dbReference type="PROSITE-ProRule" id="PRU10038"/>
    </source>
</evidence>
<feature type="active site" evidence="3">
    <location>
        <position position="217"/>
    </location>
</feature>
<dbReference type="InterPro" id="IPR033140">
    <property type="entry name" value="Lipase_GDXG_put_SER_AS"/>
</dbReference>
<evidence type="ECO:0000313" key="6">
    <source>
        <dbReference type="Proteomes" id="UP000016761"/>
    </source>
</evidence>
<name>U4TDH7_9GAMM</name>
<dbReference type="EMBL" id="AUSW01000013">
    <property type="protein sequence ID" value="ERL56513.1"/>
    <property type="molecule type" value="Genomic_DNA"/>
</dbReference>
<evidence type="ECO:0000256" key="2">
    <source>
        <dbReference type="ARBA" id="ARBA00022801"/>
    </source>
</evidence>
<protein>
    <submittedName>
        <fullName evidence="5">Lipase 2 (Triacylglycerol lipase)</fullName>
        <ecNumber evidence="5">3.1.1.3</ecNumber>
    </submittedName>
</protein>
<dbReference type="SUPFAM" id="SSF53474">
    <property type="entry name" value="alpha/beta-Hydrolases"/>
    <property type="match status" value="1"/>
</dbReference>
<feature type="domain" description="Alpha/beta hydrolase fold-3" evidence="4">
    <location>
        <begin position="139"/>
        <end position="365"/>
    </location>
</feature>
<dbReference type="Proteomes" id="UP000016761">
    <property type="component" value="Unassembled WGS sequence"/>
</dbReference>
<dbReference type="PATRIC" id="fig|1354303.4.peg.530"/>
<accession>U4TDH7</accession>
<evidence type="ECO:0000313" key="5">
    <source>
        <dbReference type="EMBL" id="ERL56513.1"/>
    </source>
</evidence>
<dbReference type="PANTHER" id="PTHR48081">
    <property type="entry name" value="AB HYDROLASE SUPERFAMILY PROTEIN C4A8.06C"/>
    <property type="match status" value="1"/>
</dbReference>
<evidence type="ECO:0000259" key="4">
    <source>
        <dbReference type="Pfam" id="PF07859"/>
    </source>
</evidence>
<dbReference type="InterPro" id="IPR013094">
    <property type="entry name" value="AB_hydrolase_3"/>
</dbReference>
<dbReference type="GO" id="GO:0004806">
    <property type="term" value="F:triacylglycerol lipase activity"/>
    <property type="evidence" value="ECO:0007669"/>
    <property type="project" value="UniProtKB-EC"/>
</dbReference>
<proteinExistence type="inferred from homology"/>
<dbReference type="InterPro" id="IPR050300">
    <property type="entry name" value="GDXG_lipolytic_enzyme"/>
</dbReference>
<gene>
    <name evidence="5" type="ORF">M917_0539</name>
</gene>
<dbReference type="AlphaFoldDB" id="U4TDH7"/>
<reference evidence="5 6" key="1">
    <citation type="journal article" date="2013" name="Genome Announc.">
        <title>Draft Genome Sequence of Psychrobacter aquaticus Strain CMS 56T, Isolated from a Cyanobacterial Mat Sample Collected from Water Bodies in the McMurdo Dry Valley Region of Antarctica.</title>
        <authorList>
            <person name="Reddy G.S."/>
            <person name="Ara S."/>
            <person name="Singh A."/>
            <person name="Kumar Pinnaka A."/>
            <person name="Shivaji S."/>
        </authorList>
    </citation>
    <scope>NUCLEOTIDE SEQUENCE [LARGE SCALE GENOMIC DNA]</scope>
    <source>
        <strain evidence="5 6">CMS 56</strain>
    </source>
</reference>
<dbReference type="eggNOG" id="COG0657">
    <property type="taxonomic scope" value="Bacteria"/>
</dbReference>
<dbReference type="Pfam" id="PF07859">
    <property type="entry name" value="Abhydrolase_3"/>
    <property type="match status" value="1"/>
</dbReference>
<dbReference type="Gene3D" id="3.40.50.1820">
    <property type="entry name" value="alpha/beta hydrolase"/>
    <property type="match status" value="1"/>
</dbReference>
<comment type="similarity">
    <text evidence="1">Belongs to the 'GDXG' lipolytic enzyme family.</text>
</comment>
<dbReference type="PANTHER" id="PTHR48081:SF8">
    <property type="entry name" value="ALPHA_BETA HYDROLASE FOLD-3 DOMAIN-CONTAINING PROTEIN-RELATED"/>
    <property type="match status" value="1"/>
</dbReference>
<keyword evidence="2 5" id="KW-0378">Hydrolase</keyword>
<sequence length="401" mass="44112">MKGLGYLPTPILESLVGYLDGPTSNQYLHANAHLRLILAINSKLKTPLKLTQMRELREKFAADAVAMQTPKVWKQASGSVLSNIKHFTKKGHTPIRWEDKVIAHADEGDMTIRCYQAGLRSNGMGLKKRRSHNPDDTVMLFFHGGGFCIGDVDTHHEFCHAICEQTGWSIVSVDYRLAPEHSSPSALRDCITAYAWVAEHCHTLNASPSRIVLAGDSAGGGLCTLLAQQLTAPSETSWRDVGIDGQKTFTLLKSLPKPLAQMPLYPVTDIETDYPSWELYGEGLLLDHADVAVFDAACFENSLLPRQHVLNSPMLGDNSQVCPTYIVAAELDVLRDEALAYAKQIKSHGIPVRTYTVLGAPHGFIHFMSVHSGLGQETHNIINGFARFVRDTMSTQSQLAA</sequence>
<evidence type="ECO:0000256" key="1">
    <source>
        <dbReference type="ARBA" id="ARBA00010515"/>
    </source>
</evidence>
<dbReference type="InterPro" id="IPR002168">
    <property type="entry name" value="Lipase_GDXG_HIS_AS"/>
</dbReference>
<dbReference type="EC" id="3.1.1.3" evidence="5"/>
<dbReference type="PROSITE" id="PS01173">
    <property type="entry name" value="LIPASE_GDXG_HIS"/>
    <property type="match status" value="1"/>
</dbReference>
<dbReference type="PROSITE" id="PS01174">
    <property type="entry name" value="LIPASE_GDXG_SER"/>
    <property type="match status" value="1"/>
</dbReference>
<keyword evidence="6" id="KW-1185">Reference proteome</keyword>
<dbReference type="InterPro" id="IPR029058">
    <property type="entry name" value="AB_hydrolase_fold"/>
</dbReference>
<dbReference type="STRING" id="1354303.M917_0539"/>
<organism evidence="5 6">
    <name type="scientific">Psychrobacter aquaticus CMS 56</name>
    <dbReference type="NCBI Taxonomy" id="1354303"/>
    <lineage>
        <taxon>Bacteria</taxon>
        <taxon>Pseudomonadati</taxon>
        <taxon>Pseudomonadota</taxon>
        <taxon>Gammaproteobacteria</taxon>
        <taxon>Moraxellales</taxon>
        <taxon>Moraxellaceae</taxon>
        <taxon>Psychrobacter</taxon>
    </lineage>
</organism>
<comment type="caution">
    <text evidence="5">The sequence shown here is derived from an EMBL/GenBank/DDBJ whole genome shotgun (WGS) entry which is preliminary data.</text>
</comment>